<gene>
    <name evidence="7" type="ORF">ACFSJH_12125</name>
</gene>
<dbReference type="SUPFAM" id="SSF50249">
    <property type="entry name" value="Nucleic acid-binding proteins"/>
    <property type="match status" value="1"/>
</dbReference>
<dbReference type="SMART" id="SM00316">
    <property type="entry name" value="S1"/>
    <property type="match status" value="1"/>
</dbReference>
<evidence type="ECO:0000256" key="1">
    <source>
        <dbReference type="ARBA" id="ARBA00001946"/>
    </source>
</evidence>
<evidence type="ECO:0000259" key="6">
    <source>
        <dbReference type="PROSITE" id="PS50126"/>
    </source>
</evidence>
<dbReference type="InterPro" id="IPR003029">
    <property type="entry name" value="S1_domain"/>
</dbReference>
<evidence type="ECO:0000256" key="5">
    <source>
        <dbReference type="ARBA" id="ARBA00022884"/>
    </source>
</evidence>
<keyword evidence="5" id="KW-0694">RNA-binding</keyword>
<organism evidence="7 8">
    <name type="scientific">Paenibacillus yanchengensis</name>
    <dbReference type="NCBI Taxonomy" id="2035833"/>
    <lineage>
        <taxon>Bacteria</taxon>
        <taxon>Bacillati</taxon>
        <taxon>Bacillota</taxon>
        <taxon>Bacilli</taxon>
        <taxon>Bacillales</taxon>
        <taxon>Paenibacillaceae</taxon>
        <taxon>Paenibacillus</taxon>
    </lineage>
</organism>
<accession>A0ABW4YL60</accession>
<protein>
    <submittedName>
        <fullName evidence="7">Rne/Rng family ribonuclease</fullName>
    </submittedName>
</protein>
<dbReference type="PROSITE" id="PS50126">
    <property type="entry name" value="S1"/>
    <property type="match status" value="1"/>
</dbReference>
<keyword evidence="4" id="KW-0460">Magnesium</keyword>
<keyword evidence="3" id="KW-0378">Hydrolase</keyword>
<evidence type="ECO:0000313" key="8">
    <source>
        <dbReference type="Proteomes" id="UP001597362"/>
    </source>
</evidence>
<dbReference type="PANTHER" id="PTHR30001:SF0">
    <property type="entry name" value="RIBONUCLEASE G"/>
    <property type="match status" value="1"/>
</dbReference>
<dbReference type="InterPro" id="IPR004659">
    <property type="entry name" value="RNase_E/G"/>
</dbReference>
<feature type="domain" description="S1 motif" evidence="6">
    <location>
        <begin position="38"/>
        <end position="122"/>
    </location>
</feature>
<sequence>MLQMFIQVAADKLEMATLQHGVLDEYYSEDREEQVLVGNLYLGRVMNVLPGMQSAFIDIGLAKNAYLYIDDLLHPNLDKQPQQKPDISELVRPGQILLVQIVKQPSGTKGAKITTHINLPGRLLVYMPNADYVAASKKITNEQVKESLLAVVEKARKEEEGIILRTLAAEQSETAIIAEIDALRKLWKQVNKYVKSVVAPALVHSEAELLYRVIRDRLHQHYDEIWIDDMEKYEFVKILMQQFNPGMEHRVKWFERRLHPTSLFASYGVSEQLVEAISKRVLLPSGGYIVWEETEAMTVIDVNTGKYVGTENLEQTVFDINLEAAELIARLLRIRDAGGIIIIDFIDMSVAAHRQRVLLGMEHAVQRDGKKCTVVGWTKLGLMELTRKKVRTTKSSRLVNQCPKCGVLLQ</sequence>
<dbReference type="Proteomes" id="UP001597362">
    <property type="component" value="Unassembled WGS sequence"/>
</dbReference>
<dbReference type="Pfam" id="PF10150">
    <property type="entry name" value="RNase_E_G"/>
    <property type="match status" value="1"/>
</dbReference>
<comment type="caution">
    <text evidence="7">The sequence shown here is derived from an EMBL/GenBank/DDBJ whole genome shotgun (WGS) entry which is preliminary data.</text>
</comment>
<dbReference type="RefSeq" id="WP_377772663.1">
    <property type="nucleotide sequence ID" value="NZ_JBHUHO010000030.1"/>
</dbReference>
<keyword evidence="2" id="KW-0479">Metal-binding</keyword>
<evidence type="ECO:0000256" key="2">
    <source>
        <dbReference type="ARBA" id="ARBA00022723"/>
    </source>
</evidence>
<dbReference type="PANTHER" id="PTHR30001">
    <property type="entry name" value="RIBONUCLEASE"/>
    <property type="match status" value="1"/>
</dbReference>
<dbReference type="EMBL" id="JBHUHO010000030">
    <property type="protein sequence ID" value="MFD2116470.1"/>
    <property type="molecule type" value="Genomic_DNA"/>
</dbReference>
<dbReference type="Gene3D" id="2.40.50.140">
    <property type="entry name" value="Nucleic acid-binding proteins"/>
    <property type="match status" value="1"/>
</dbReference>
<reference evidence="8" key="1">
    <citation type="journal article" date="2019" name="Int. J. Syst. Evol. Microbiol.">
        <title>The Global Catalogue of Microorganisms (GCM) 10K type strain sequencing project: providing services to taxonomists for standard genome sequencing and annotation.</title>
        <authorList>
            <consortium name="The Broad Institute Genomics Platform"/>
            <consortium name="The Broad Institute Genome Sequencing Center for Infectious Disease"/>
            <person name="Wu L."/>
            <person name="Ma J."/>
        </authorList>
    </citation>
    <scope>NUCLEOTIDE SEQUENCE [LARGE SCALE GENOMIC DNA]</scope>
    <source>
        <strain evidence="8">GH52</strain>
    </source>
</reference>
<dbReference type="CDD" id="cd04453">
    <property type="entry name" value="S1_RNase_E"/>
    <property type="match status" value="1"/>
</dbReference>
<proteinExistence type="predicted"/>
<dbReference type="InterPro" id="IPR012340">
    <property type="entry name" value="NA-bd_OB-fold"/>
</dbReference>
<evidence type="ECO:0000313" key="7">
    <source>
        <dbReference type="EMBL" id="MFD2116470.1"/>
    </source>
</evidence>
<dbReference type="NCBIfam" id="TIGR00757">
    <property type="entry name" value="RNaseEG"/>
    <property type="match status" value="1"/>
</dbReference>
<name>A0ABW4YL60_9BACL</name>
<keyword evidence="8" id="KW-1185">Reference proteome</keyword>
<comment type="cofactor">
    <cofactor evidence="1">
        <name>Mg(2+)</name>
        <dbReference type="ChEBI" id="CHEBI:18420"/>
    </cofactor>
</comment>
<evidence type="ECO:0000256" key="3">
    <source>
        <dbReference type="ARBA" id="ARBA00022801"/>
    </source>
</evidence>
<dbReference type="InterPro" id="IPR019307">
    <property type="entry name" value="RNA-bd_AU-1/RNase_E/G"/>
</dbReference>
<evidence type="ECO:0000256" key="4">
    <source>
        <dbReference type="ARBA" id="ARBA00022842"/>
    </source>
</evidence>